<name>A0ACB7ZFI1_9ERIC</name>
<evidence type="ECO:0000313" key="1">
    <source>
        <dbReference type="EMBL" id="KAH7863787.1"/>
    </source>
</evidence>
<gene>
    <name evidence="1" type="ORF">Vadar_021997</name>
</gene>
<dbReference type="Proteomes" id="UP000828048">
    <property type="component" value="Chromosome 12"/>
</dbReference>
<comment type="caution">
    <text evidence="1">The sequence shown here is derived from an EMBL/GenBank/DDBJ whole genome shotgun (WGS) entry which is preliminary data.</text>
</comment>
<accession>A0ACB7ZFI1</accession>
<reference evidence="1 2" key="1">
    <citation type="journal article" date="2021" name="Hortic Res">
        <title>High-quality reference genome and annotation aids understanding of berry development for evergreen blueberry (Vaccinium darrowii).</title>
        <authorList>
            <person name="Yu J."/>
            <person name="Hulse-Kemp A.M."/>
            <person name="Babiker E."/>
            <person name="Staton M."/>
        </authorList>
    </citation>
    <scope>NUCLEOTIDE SEQUENCE [LARGE SCALE GENOMIC DNA]</scope>
    <source>
        <strain evidence="2">cv. NJ 8807/NJ 8810</strain>
        <tissue evidence="1">Young leaf</tissue>
    </source>
</reference>
<keyword evidence="2" id="KW-1185">Reference proteome</keyword>
<evidence type="ECO:0000313" key="2">
    <source>
        <dbReference type="Proteomes" id="UP000828048"/>
    </source>
</evidence>
<organism evidence="1 2">
    <name type="scientific">Vaccinium darrowii</name>
    <dbReference type="NCBI Taxonomy" id="229202"/>
    <lineage>
        <taxon>Eukaryota</taxon>
        <taxon>Viridiplantae</taxon>
        <taxon>Streptophyta</taxon>
        <taxon>Embryophyta</taxon>
        <taxon>Tracheophyta</taxon>
        <taxon>Spermatophyta</taxon>
        <taxon>Magnoliopsida</taxon>
        <taxon>eudicotyledons</taxon>
        <taxon>Gunneridae</taxon>
        <taxon>Pentapetalae</taxon>
        <taxon>asterids</taxon>
        <taxon>Ericales</taxon>
        <taxon>Ericaceae</taxon>
        <taxon>Vaccinioideae</taxon>
        <taxon>Vaccinieae</taxon>
        <taxon>Vaccinium</taxon>
    </lineage>
</organism>
<sequence>MGSDHCPILVDSDGIIAKPKQRFVFDKRWSKDEKCREAIARAWNSEVHGSKWFQVQSKIKCCRVEVLKWRRQSGPNSGKRIRHLQEVLDQKGKEDLFDVEEYVRRLQNKVKGIEDSAGVWHENPDDVHRIVLQYFNSIFSSGGALRHDGVSRCVKRCVSNEMNARLIRPILDGEVRDALFQMAPSKAPGPDGMTVAFFQEHWDVVGKDIVEAVQSFWYSGKLLKSMNHTQIVTIPKENLRQRGVPSISGCPLCGSFGESVLHLAAHCPFARAVWFASPMQIDSQALEGCSFINWWSELISRGQGYYDEMSWKANAAYLLWGIWKSRNRALFDHACADPVWVMQHAIGNAAEFLKVVKEKDLEGSSNSPNQAVRQVHWSLPSPGLVKVNFDGAFVQNLNVGGVGAVARADDGSFLFARACGGLEARSAIVMEGLALRTGVLLAKERGIRRVIFEGDAKGLIDVLNGKSTGCEDIQLLVLDILQLCRSFFDVFSFVFVGRSCNAVAHELAKKGCSLGNCSTWLVIPPLWLWDLVCNEKLSCI</sequence>
<proteinExistence type="predicted"/>
<protein>
    <submittedName>
        <fullName evidence="1">Uncharacterized protein</fullName>
    </submittedName>
</protein>
<dbReference type="EMBL" id="CM037162">
    <property type="protein sequence ID" value="KAH7863787.1"/>
    <property type="molecule type" value="Genomic_DNA"/>
</dbReference>